<name>A0A7W7QFF8_9PSEU</name>
<dbReference type="InterPro" id="IPR011009">
    <property type="entry name" value="Kinase-like_dom_sf"/>
</dbReference>
<evidence type="ECO:0000313" key="3">
    <source>
        <dbReference type="Proteomes" id="UP000520767"/>
    </source>
</evidence>
<keyword evidence="3" id="KW-1185">Reference proteome</keyword>
<dbReference type="AlphaFoldDB" id="A0A7W7QFF8"/>
<dbReference type="RefSeq" id="WP_184816363.1">
    <property type="nucleotide sequence ID" value="NZ_JACHJQ010000013.1"/>
</dbReference>
<accession>A0A7W7QFF8</accession>
<proteinExistence type="predicted"/>
<dbReference type="Pfam" id="PF01636">
    <property type="entry name" value="APH"/>
    <property type="match status" value="1"/>
</dbReference>
<keyword evidence="2" id="KW-0418">Kinase</keyword>
<dbReference type="SUPFAM" id="SSF56112">
    <property type="entry name" value="Protein kinase-like (PK-like)"/>
    <property type="match status" value="1"/>
</dbReference>
<evidence type="ECO:0000259" key="1">
    <source>
        <dbReference type="Pfam" id="PF01636"/>
    </source>
</evidence>
<organism evidence="2 3">
    <name type="scientific">Actinophytocola algeriensis</name>
    <dbReference type="NCBI Taxonomy" id="1768010"/>
    <lineage>
        <taxon>Bacteria</taxon>
        <taxon>Bacillati</taxon>
        <taxon>Actinomycetota</taxon>
        <taxon>Actinomycetes</taxon>
        <taxon>Pseudonocardiales</taxon>
        <taxon>Pseudonocardiaceae</taxon>
    </lineage>
</organism>
<sequence>MVVASGTRIGWDDLPGSVRHAVEEILDGRVVEAVSQSGGFSPGTADRVRTADGGRAFVKAVNAALNEHSPWMHRQEAAITAALPPGAPTPKLLGTYDDGDWIALVLTDVDGRHPSWDDPGDVAAARTALADLARALTPCPIEVRSARDVLEPDFTGWHRLRDDPPARLDPWVAEHLDDLCRHAEHGLDALAGDTLAHCDVRADNLLISDAGTVTVIDWPHGCRGPAWLDTLLLLINIRLFGGHADLTVLDADHDDAVGVLAGLGGFFADGARLPAPPGLPALREFQRAQADVVVSWLRELSQ</sequence>
<reference evidence="2 3" key="1">
    <citation type="submission" date="2020-08" db="EMBL/GenBank/DDBJ databases">
        <title>Genomic Encyclopedia of Type Strains, Phase III (KMG-III): the genomes of soil and plant-associated and newly described type strains.</title>
        <authorList>
            <person name="Whitman W."/>
        </authorList>
    </citation>
    <scope>NUCLEOTIDE SEQUENCE [LARGE SCALE GENOMIC DNA]</scope>
    <source>
        <strain evidence="2 3">CECT 8960</strain>
    </source>
</reference>
<protein>
    <submittedName>
        <fullName evidence="2">Aminoglycoside phosphotransferase (APT) family kinase protein</fullName>
    </submittedName>
</protein>
<dbReference type="Gene3D" id="3.90.1200.10">
    <property type="match status" value="1"/>
</dbReference>
<dbReference type="Proteomes" id="UP000520767">
    <property type="component" value="Unassembled WGS sequence"/>
</dbReference>
<feature type="domain" description="Aminoglycoside phosphotransferase" evidence="1">
    <location>
        <begin position="47"/>
        <end position="253"/>
    </location>
</feature>
<gene>
    <name evidence="2" type="ORF">FHR82_008635</name>
</gene>
<keyword evidence="2" id="KW-0808">Transferase</keyword>
<dbReference type="InterPro" id="IPR002575">
    <property type="entry name" value="Aminoglycoside_PTrfase"/>
</dbReference>
<evidence type="ECO:0000313" key="2">
    <source>
        <dbReference type="EMBL" id="MBB4912364.1"/>
    </source>
</evidence>
<comment type="caution">
    <text evidence="2">The sequence shown here is derived from an EMBL/GenBank/DDBJ whole genome shotgun (WGS) entry which is preliminary data.</text>
</comment>
<dbReference type="GO" id="GO:0016301">
    <property type="term" value="F:kinase activity"/>
    <property type="evidence" value="ECO:0007669"/>
    <property type="project" value="UniProtKB-KW"/>
</dbReference>
<dbReference type="Gene3D" id="3.30.200.20">
    <property type="entry name" value="Phosphorylase Kinase, domain 1"/>
    <property type="match status" value="1"/>
</dbReference>
<dbReference type="EMBL" id="JACHJQ010000013">
    <property type="protein sequence ID" value="MBB4912364.1"/>
    <property type="molecule type" value="Genomic_DNA"/>
</dbReference>